<sequence length="445" mass="52496">MVKFYLYINIFLALWLNSLCLAETFTYEKILKLAIENSPILKAKSYDVEISSLNYKQSYANILPQISVSNRVERFENLTPTTGFITVGGQVIGGLPDEWRTAIYLTGEYYLSNWYKKFPEINYYKKLKDYSIYDCQTELKKLIKDVLDAYSILIETNIKLNYSKIILDELKEIHLLKKSMYEKGEIAYEEILKTEAEIEAILKEQTELKRQFSIALLRLSELTGKKFSLEDTFQEIELKGNFNFAEPDIETFPEFKTQLKQKEALEERLKSIKLNFLPDIILYTRYDLYGSSYYGLSGSWEDLQKTAFTAGIFINMPIFDGGRLYWEKQKAFLELKKQEERIKQVKQEKIKEIQSFYLSYTELKNTLKRYENLMKYYKKILDIAEKAYILGEKSKLEILETKKDIASIQRDMKVTENSLANLEKKLEIEINEEFSTYGEYCSYKH</sequence>
<dbReference type="InterPro" id="IPR051906">
    <property type="entry name" value="TolC-like"/>
</dbReference>
<keyword evidence="5" id="KW-0812">Transmembrane</keyword>
<evidence type="ECO:0000256" key="8">
    <source>
        <dbReference type="SAM" id="Coils"/>
    </source>
</evidence>
<gene>
    <name evidence="9" type="ORF">ENT66_03305</name>
</gene>
<reference evidence="9" key="1">
    <citation type="journal article" date="2020" name="mSystems">
        <title>Genome- and Community-Level Interaction Insights into Carbon Utilization and Element Cycling Functions of Hydrothermarchaeota in Hydrothermal Sediment.</title>
        <authorList>
            <person name="Zhou Z."/>
            <person name="Liu Y."/>
            <person name="Xu W."/>
            <person name="Pan J."/>
            <person name="Luo Z.H."/>
            <person name="Li M."/>
        </authorList>
    </citation>
    <scope>NUCLEOTIDE SEQUENCE [LARGE SCALE GENOMIC DNA]</scope>
    <source>
        <strain evidence="9">SpSt-6</strain>
    </source>
</reference>
<evidence type="ECO:0000256" key="4">
    <source>
        <dbReference type="ARBA" id="ARBA00022452"/>
    </source>
</evidence>
<evidence type="ECO:0000256" key="7">
    <source>
        <dbReference type="ARBA" id="ARBA00023237"/>
    </source>
</evidence>
<dbReference type="PANTHER" id="PTHR30026:SF20">
    <property type="entry name" value="OUTER MEMBRANE PROTEIN TOLC"/>
    <property type="match status" value="1"/>
</dbReference>
<keyword evidence="3" id="KW-0813">Transport</keyword>
<dbReference type="SUPFAM" id="SSF56954">
    <property type="entry name" value="Outer membrane efflux proteins (OEP)"/>
    <property type="match status" value="1"/>
</dbReference>
<protein>
    <submittedName>
        <fullName evidence="9">TolC family protein</fullName>
    </submittedName>
</protein>
<feature type="coiled-coil region" evidence="8">
    <location>
        <begin position="405"/>
        <end position="432"/>
    </location>
</feature>
<proteinExistence type="inferred from homology"/>
<organism evidence="9">
    <name type="scientific">Thermodesulfobacterium geofontis</name>
    <dbReference type="NCBI Taxonomy" id="1295609"/>
    <lineage>
        <taxon>Bacteria</taxon>
        <taxon>Pseudomonadati</taxon>
        <taxon>Thermodesulfobacteriota</taxon>
        <taxon>Thermodesulfobacteria</taxon>
        <taxon>Thermodesulfobacteriales</taxon>
        <taxon>Thermodesulfobacteriaceae</taxon>
        <taxon>Thermodesulfobacterium</taxon>
    </lineage>
</organism>
<comment type="subcellular location">
    <subcellularLocation>
        <location evidence="1">Cell outer membrane</location>
    </subcellularLocation>
</comment>
<comment type="similarity">
    <text evidence="2">Belongs to the outer membrane factor (OMF) (TC 1.B.17) family.</text>
</comment>
<dbReference type="Gene3D" id="1.20.1600.10">
    <property type="entry name" value="Outer membrane efflux proteins (OEP)"/>
    <property type="match status" value="1"/>
</dbReference>
<dbReference type="GO" id="GO:0015288">
    <property type="term" value="F:porin activity"/>
    <property type="evidence" value="ECO:0007669"/>
    <property type="project" value="TreeGrafter"/>
</dbReference>
<dbReference type="InterPro" id="IPR003423">
    <property type="entry name" value="OMP_efflux"/>
</dbReference>
<evidence type="ECO:0000256" key="6">
    <source>
        <dbReference type="ARBA" id="ARBA00023136"/>
    </source>
</evidence>
<dbReference type="GO" id="GO:0015562">
    <property type="term" value="F:efflux transmembrane transporter activity"/>
    <property type="evidence" value="ECO:0007669"/>
    <property type="project" value="InterPro"/>
</dbReference>
<comment type="caution">
    <text evidence="9">The sequence shown here is derived from an EMBL/GenBank/DDBJ whole genome shotgun (WGS) entry which is preliminary data.</text>
</comment>
<dbReference type="EMBL" id="DSZN01000061">
    <property type="protein sequence ID" value="HGQ85396.1"/>
    <property type="molecule type" value="Genomic_DNA"/>
</dbReference>
<accession>A0A7C4JRL9</accession>
<evidence type="ECO:0000313" key="9">
    <source>
        <dbReference type="EMBL" id="HGQ85396.1"/>
    </source>
</evidence>
<dbReference type="GO" id="GO:1990281">
    <property type="term" value="C:efflux pump complex"/>
    <property type="evidence" value="ECO:0007669"/>
    <property type="project" value="TreeGrafter"/>
</dbReference>
<keyword evidence="7" id="KW-0998">Cell outer membrane</keyword>
<dbReference type="GO" id="GO:0009279">
    <property type="term" value="C:cell outer membrane"/>
    <property type="evidence" value="ECO:0007669"/>
    <property type="project" value="UniProtKB-SubCell"/>
</dbReference>
<keyword evidence="6" id="KW-0472">Membrane</keyword>
<feature type="coiled-coil region" evidence="8">
    <location>
        <begin position="328"/>
        <end position="355"/>
    </location>
</feature>
<dbReference type="PANTHER" id="PTHR30026">
    <property type="entry name" value="OUTER MEMBRANE PROTEIN TOLC"/>
    <property type="match status" value="1"/>
</dbReference>
<evidence type="ECO:0000256" key="5">
    <source>
        <dbReference type="ARBA" id="ARBA00022692"/>
    </source>
</evidence>
<dbReference type="Pfam" id="PF02321">
    <property type="entry name" value="OEP"/>
    <property type="match status" value="1"/>
</dbReference>
<keyword evidence="4" id="KW-1134">Transmembrane beta strand</keyword>
<keyword evidence="8" id="KW-0175">Coiled coil</keyword>
<evidence type="ECO:0000256" key="1">
    <source>
        <dbReference type="ARBA" id="ARBA00004442"/>
    </source>
</evidence>
<name>A0A7C4JRL9_9BACT</name>
<evidence type="ECO:0000256" key="2">
    <source>
        <dbReference type="ARBA" id="ARBA00007613"/>
    </source>
</evidence>
<evidence type="ECO:0000256" key="3">
    <source>
        <dbReference type="ARBA" id="ARBA00022448"/>
    </source>
</evidence>
<dbReference type="AlphaFoldDB" id="A0A7C4JRL9"/>